<dbReference type="InterPro" id="IPR027417">
    <property type="entry name" value="P-loop_NTPase"/>
</dbReference>
<dbReference type="SUPFAM" id="SSF52540">
    <property type="entry name" value="P-loop containing nucleoside triphosphate hydrolases"/>
    <property type="match status" value="2"/>
</dbReference>
<feature type="domain" description="Polyphosphate kinase-2-related" evidence="1">
    <location>
        <begin position="11"/>
        <end position="233"/>
    </location>
</feature>
<evidence type="ECO:0000259" key="1">
    <source>
        <dbReference type="Pfam" id="PF03976"/>
    </source>
</evidence>
<keyword evidence="3" id="KW-1185">Reference proteome</keyword>
<dbReference type="Gene3D" id="3.40.50.300">
    <property type="entry name" value="P-loop containing nucleotide triphosphate hydrolases"/>
    <property type="match status" value="2"/>
</dbReference>
<dbReference type="RefSeq" id="WP_186888265.1">
    <property type="nucleotide sequence ID" value="NZ_JACONZ010000003.1"/>
</dbReference>
<feature type="domain" description="Polyphosphate kinase-2-related" evidence="1">
    <location>
        <begin position="265"/>
        <end position="485"/>
    </location>
</feature>
<dbReference type="EMBL" id="JACONZ010000003">
    <property type="protein sequence ID" value="MBC5581911.1"/>
    <property type="molecule type" value="Genomic_DNA"/>
</dbReference>
<gene>
    <name evidence="2" type="primary">pap</name>
    <name evidence="2" type="ORF">H8S23_10355</name>
</gene>
<name>A0A923I7W2_9FIRM</name>
<organism evidence="2 3">
    <name type="scientific">Anaerofilum hominis</name>
    <dbReference type="NCBI Taxonomy" id="2763016"/>
    <lineage>
        <taxon>Bacteria</taxon>
        <taxon>Bacillati</taxon>
        <taxon>Bacillota</taxon>
        <taxon>Clostridia</taxon>
        <taxon>Eubacteriales</taxon>
        <taxon>Oscillospiraceae</taxon>
        <taxon>Anaerofilum</taxon>
    </lineage>
</organism>
<sequence>MLSDFVMGKTTDKDERKRALAACRERLAAQQQEIKAKKLGVLVLLEGWGAAGKGSLLGEVINEIDPRSFKVHAIAAPTEEERRKPFLWRYFVKTPEKGLFSFLDSGWLGETVRQHLAGELDTAAMTRRIGSINTFERQLADDGTLLVKCFLNITRKEQAKRIARLEEDKDTAWRVSGEDERENERYDEYRDAFDAALTATSTTYAPWHVVDAGERAEARLALMTILTGAIDAALAAPRAPAAVPQNRFPLLPMPRLAEVALDKELDKGEYNDRLEAAQKRLRELHNRLYRKKVPLILVYEGWDAAGKGGNIKRVAAALDPRGFEVLPIASPEPHELAHHYLWRFWRRLPKDGHVAIFDRSWYGRVMVERIEGFCAQNDWQRAYNEINEFEAELSAWGAVILKFWIHIDPETQLARFHERQANPEKQWKITDEDWRNREKWPAYEEAVDEMLQKTSTTYAPWHVIESRDKKYARVKTLELIVGALEEVL</sequence>
<dbReference type="PANTHER" id="PTHR34383">
    <property type="entry name" value="POLYPHOSPHATE:AMP PHOSPHOTRANSFERASE-RELATED"/>
    <property type="match status" value="1"/>
</dbReference>
<dbReference type="InterPro" id="IPR022489">
    <property type="entry name" value="PolyP_AMP_Tfrase"/>
</dbReference>
<comment type="caution">
    <text evidence="2">The sequence shown here is derived from an EMBL/GenBank/DDBJ whole genome shotgun (WGS) entry which is preliminary data.</text>
</comment>
<dbReference type="NCBIfam" id="TIGR03708">
    <property type="entry name" value="poly_P_AMP_trns"/>
    <property type="match status" value="1"/>
</dbReference>
<dbReference type="GO" id="GO:0006797">
    <property type="term" value="P:polyphosphate metabolic process"/>
    <property type="evidence" value="ECO:0007669"/>
    <property type="project" value="InterPro"/>
</dbReference>
<evidence type="ECO:0000313" key="2">
    <source>
        <dbReference type="EMBL" id="MBC5581911.1"/>
    </source>
</evidence>
<reference evidence="2" key="1">
    <citation type="submission" date="2020-08" db="EMBL/GenBank/DDBJ databases">
        <title>Genome public.</title>
        <authorList>
            <person name="Liu C."/>
            <person name="Sun Q."/>
        </authorList>
    </citation>
    <scope>NUCLEOTIDE SEQUENCE</scope>
    <source>
        <strain evidence="2">BX8</strain>
    </source>
</reference>
<dbReference type="Proteomes" id="UP000659630">
    <property type="component" value="Unassembled WGS sequence"/>
</dbReference>
<protein>
    <submittedName>
        <fullName evidence="2">Polyphosphate:AMP phosphotransferase</fullName>
    </submittedName>
</protein>
<dbReference type="PANTHER" id="PTHR34383:SF3">
    <property type="entry name" value="POLYPHOSPHATE:AMP PHOSPHOTRANSFERASE"/>
    <property type="match status" value="1"/>
</dbReference>
<evidence type="ECO:0000313" key="3">
    <source>
        <dbReference type="Proteomes" id="UP000659630"/>
    </source>
</evidence>
<dbReference type="AlphaFoldDB" id="A0A923I7W2"/>
<dbReference type="GO" id="GO:0043751">
    <property type="term" value="F:polyphosphate:AMP phosphotransferase activity"/>
    <property type="evidence" value="ECO:0007669"/>
    <property type="project" value="InterPro"/>
</dbReference>
<dbReference type="Pfam" id="PF03976">
    <property type="entry name" value="PPK2"/>
    <property type="match status" value="2"/>
</dbReference>
<accession>A0A923I7W2</accession>
<proteinExistence type="predicted"/>
<dbReference type="InterPro" id="IPR022488">
    <property type="entry name" value="PPK2-related"/>
</dbReference>